<proteinExistence type="inferred from homology"/>
<comment type="caution">
    <text evidence="8">The sequence shown here is derived from an EMBL/GenBank/DDBJ whole genome shotgun (WGS) entry which is preliminary data.</text>
</comment>
<dbReference type="InterPro" id="IPR043159">
    <property type="entry name" value="Lectin_gal-bd_sf"/>
</dbReference>
<dbReference type="PROSITE" id="PS50228">
    <property type="entry name" value="SUEL_LECTIN"/>
    <property type="match status" value="1"/>
</dbReference>
<dbReference type="GO" id="GO:0004565">
    <property type="term" value="F:beta-galactosidase activity"/>
    <property type="evidence" value="ECO:0007669"/>
    <property type="project" value="UniProtKB-EC"/>
</dbReference>
<dbReference type="PANTHER" id="PTHR46780">
    <property type="entry name" value="PROTEIN EVA-1"/>
    <property type="match status" value="1"/>
</dbReference>
<dbReference type="STRING" id="93759.A0A1R3FXY2"/>
<accession>A0A1R3FXY2</accession>
<reference evidence="9" key="1">
    <citation type="submission" date="2013-09" db="EMBL/GenBank/DDBJ databases">
        <title>Corchorus olitorius genome sequencing.</title>
        <authorList>
            <person name="Alam M."/>
            <person name="Haque M.S."/>
            <person name="Islam M.S."/>
            <person name="Emdad E.M."/>
            <person name="Islam M.M."/>
            <person name="Ahmed B."/>
            <person name="Halim A."/>
            <person name="Hossen Q.M.M."/>
            <person name="Hossain M.Z."/>
            <person name="Ahmed R."/>
            <person name="Khan M.M."/>
            <person name="Islam R."/>
            <person name="Rashid M.M."/>
            <person name="Khan S.A."/>
            <person name="Rahman M.S."/>
            <person name="Alam M."/>
            <person name="Yahiya A.S."/>
            <person name="Khan M.S."/>
            <person name="Azam M.S."/>
            <person name="Haque T."/>
            <person name="Lashkar M.Z.H."/>
            <person name="Akhand A.I."/>
            <person name="Morshed G."/>
            <person name="Roy S."/>
            <person name="Uddin K.S."/>
            <person name="Rabeya T."/>
            <person name="Hossain A.S."/>
            <person name="Chowdhury A."/>
            <person name="Snigdha A.R."/>
            <person name="Mortoza M.S."/>
            <person name="Matin S.A."/>
            <person name="Hoque S.M.E."/>
            <person name="Islam M.K."/>
            <person name="Roy D.K."/>
            <person name="Haider R."/>
            <person name="Moosa M.M."/>
            <person name="Elias S.M."/>
            <person name="Hasan A.M."/>
            <person name="Jahan S."/>
            <person name="Shafiuddin M."/>
            <person name="Mahmood N."/>
            <person name="Shommy N.S."/>
        </authorList>
    </citation>
    <scope>NUCLEOTIDE SEQUENCE [LARGE SCALE GENOMIC DNA]</scope>
    <source>
        <strain evidence="9">cv. O-4</strain>
    </source>
</reference>
<evidence type="ECO:0000256" key="2">
    <source>
        <dbReference type="ARBA" id="ARBA00009809"/>
    </source>
</evidence>
<evidence type="ECO:0000256" key="4">
    <source>
        <dbReference type="ARBA" id="ARBA00022729"/>
    </source>
</evidence>
<dbReference type="EMBL" id="AWUE01024443">
    <property type="protein sequence ID" value="OMO50698.1"/>
    <property type="molecule type" value="Genomic_DNA"/>
</dbReference>
<evidence type="ECO:0000256" key="5">
    <source>
        <dbReference type="ARBA" id="ARBA00022801"/>
    </source>
</evidence>
<dbReference type="AlphaFoldDB" id="A0A1R3FXY2"/>
<organism evidence="8 9">
    <name type="scientific">Corchorus olitorius</name>
    <dbReference type="NCBI Taxonomy" id="93759"/>
    <lineage>
        <taxon>Eukaryota</taxon>
        <taxon>Viridiplantae</taxon>
        <taxon>Streptophyta</taxon>
        <taxon>Embryophyta</taxon>
        <taxon>Tracheophyta</taxon>
        <taxon>Spermatophyta</taxon>
        <taxon>Magnoliopsida</taxon>
        <taxon>eudicotyledons</taxon>
        <taxon>Gunneridae</taxon>
        <taxon>Pentapetalae</taxon>
        <taxon>rosids</taxon>
        <taxon>malvids</taxon>
        <taxon>Malvales</taxon>
        <taxon>Malvaceae</taxon>
        <taxon>Grewioideae</taxon>
        <taxon>Apeibeae</taxon>
        <taxon>Corchorus</taxon>
    </lineage>
</organism>
<sequence>MDRKKLNGLVFMAKVIDRYGIRYNVPRAFLKSKGNLLVILEEEYGDPVKITLDRVSISKVCGHVSESHLPPVPQSLSEVNYNMEHGARPNKVDLHCPPDRNISSILFASFGTPSGDCDNYATGNCHLSDSKAIVERACLGKKKCSVSLWDRDFGIDPCPGIPKSLLIDAQCT</sequence>
<gene>
    <name evidence="8" type="ORF">COLO4_37919</name>
</gene>
<name>A0A1R3FXY2_9ROSI</name>
<evidence type="ECO:0000256" key="1">
    <source>
        <dbReference type="ARBA" id="ARBA00001412"/>
    </source>
</evidence>
<protein>
    <recommendedName>
        <fullName evidence="3">beta-galactosidase</fullName>
        <ecNumber evidence="3">3.2.1.23</ecNumber>
    </recommendedName>
</protein>
<dbReference type="CDD" id="cd22842">
    <property type="entry name" value="Gal_Rha_Lectin_BGal"/>
    <property type="match status" value="1"/>
</dbReference>
<evidence type="ECO:0000313" key="9">
    <source>
        <dbReference type="Proteomes" id="UP000187203"/>
    </source>
</evidence>
<dbReference type="FunFam" id="2.60.120.740:FF:000002">
    <property type="entry name" value="Beta-galactosidase"/>
    <property type="match status" value="1"/>
</dbReference>
<comment type="catalytic activity">
    <reaction evidence="1">
        <text>Hydrolysis of terminal non-reducing beta-D-galactose residues in beta-D-galactosides.</text>
        <dbReference type="EC" id="3.2.1.23"/>
    </reaction>
</comment>
<dbReference type="GO" id="GO:0030246">
    <property type="term" value="F:carbohydrate binding"/>
    <property type="evidence" value="ECO:0007669"/>
    <property type="project" value="InterPro"/>
</dbReference>
<evidence type="ECO:0000256" key="6">
    <source>
        <dbReference type="ARBA" id="ARBA00023295"/>
    </source>
</evidence>
<keyword evidence="5" id="KW-0378">Hydrolase</keyword>
<evidence type="ECO:0000259" key="7">
    <source>
        <dbReference type="PROSITE" id="PS50228"/>
    </source>
</evidence>
<keyword evidence="4" id="KW-0732">Signal</keyword>
<comment type="similarity">
    <text evidence="2">Belongs to the glycosyl hydrolase 35 family.</text>
</comment>
<dbReference type="OrthoDB" id="1412759at2759"/>
<dbReference type="Gene3D" id="2.60.120.740">
    <property type="match status" value="1"/>
</dbReference>
<evidence type="ECO:0000313" key="8">
    <source>
        <dbReference type="EMBL" id="OMO50698.1"/>
    </source>
</evidence>
<feature type="domain" description="SUEL-type lectin" evidence="7">
    <location>
        <begin position="90"/>
        <end position="172"/>
    </location>
</feature>
<dbReference type="InterPro" id="IPR000922">
    <property type="entry name" value="Lectin_gal-bd_dom"/>
</dbReference>
<dbReference type="EC" id="3.2.1.23" evidence="3"/>
<dbReference type="Proteomes" id="UP000187203">
    <property type="component" value="Unassembled WGS sequence"/>
</dbReference>
<keyword evidence="9" id="KW-1185">Reference proteome</keyword>
<dbReference type="Pfam" id="PF02140">
    <property type="entry name" value="SUEL_Lectin"/>
    <property type="match status" value="1"/>
</dbReference>
<evidence type="ECO:0000256" key="3">
    <source>
        <dbReference type="ARBA" id="ARBA00012756"/>
    </source>
</evidence>
<keyword evidence="6" id="KW-0326">Glycosidase</keyword>